<dbReference type="PRINTS" id="PR00080">
    <property type="entry name" value="SDRFAMILY"/>
</dbReference>
<organism evidence="3">
    <name type="scientific">Caldithrix abyssi</name>
    <dbReference type="NCBI Taxonomy" id="187145"/>
    <lineage>
        <taxon>Bacteria</taxon>
        <taxon>Pseudomonadati</taxon>
        <taxon>Calditrichota</taxon>
        <taxon>Calditrichia</taxon>
        <taxon>Calditrichales</taxon>
        <taxon>Calditrichaceae</taxon>
        <taxon>Caldithrix</taxon>
    </lineage>
</organism>
<comment type="caution">
    <text evidence="3">The sequence shown here is derived from an EMBL/GenBank/DDBJ whole genome shotgun (WGS) entry which is preliminary data.</text>
</comment>
<protein>
    <submittedName>
        <fullName evidence="3">SDR family NAD(P)-dependent oxidoreductase</fullName>
    </submittedName>
</protein>
<reference evidence="3" key="1">
    <citation type="journal article" date="2020" name="mSystems">
        <title>Genome- and Community-Level Interaction Insights into Carbon Utilization and Element Cycling Functions of Hydrothermarchaeota in Hydrothermal Sediment.</title>
        <authorList>
            <person name="Zhou Z."/>
            <person name="Liu Y."/>
            <person name="Xu W."/>
            <person name="Pan J."/>
            <person name="Luo Z.H."/>
            <person name="Li M."/>
        </authorList>
    </citation>
    <scope>NUCLEOTIDE SEQUENCE [LARGE SCALE GENOMIC DNA]</scope>
    <source>
        <strain evidence="3">HyVt-456</strain>
    </source>
</reference>
<dbReference type="CDD" id="cd05233">
    <property type="entry name" value="SDR_c"/>
    <property type="match status" value="1"/>
</dbReference>
<gene>
    <name evidence="3" type="ORF">ENJ10_10875</name>
</gene>
<dbReference type="EMBL" id="DRLD01000304">
    <property type="protein sequence ID" value="HED11180.1"/>
    <property type="molecule type" value="Genomic_DNA"/>
</dbReference>
<evidence type="ECO:0000313" key="3">
    <source>
        <dbReference type="EMBL" id="HED11180.1"/>
    </source>
</evidence>
<dbReference type="GO" id="GO:0016491">
    <property type="term" value="F:oxidoreductase activity"/>
    <property type="evidence" value="ECO:0007669"/>
    <property type="project" value="UniProtKB-KW"/>
</dbReference>
<dbReference type="Proteomes" id="UP000886005">
    <property type="component" value="Unassembled WGS sequence"/>
</dbReference>
<keyword evidence="2" id="KW-0560">Oxidoreductase</keyword>
<proteinExistence type="inferred from homology"/>
<dbReference type="AlphaFoldDB" id="A0A7V1LNF7"/>
<sequence>TALSHLTRLFVPDMVQRRQGGLLNVASTAAFLPGPYMSVYYATKAYVLSFTEALAQELKGRGVRVSALCPGPVVTEFQQQANIKNARMFSGPMVLSAERVARIGYDGLMRGKTVNIAGLLMKLTIHPLRLTPRAVVRAVSAALTRNH</sequence>
<evidence type="ECO:0000256" key="2">
    <source>
        <dbReference type="ARBA" id="ARBA00023002"/>
    </source>
</evidence>
<comment type="similarity">
    <text evidence="1">Belongs to the short-chain dehydrogenases/reductases (SDR) family.</text>
</comment>
<feature type="non-terminal residue" evidence="3">
    <location>
        <position position="1"/>
    </location>
</feature>
<dbReference type="SUPFAM" id="SSF51735">
    <property type="entry name" value="NAD(P)-binding Rossmann-fold domains"/>
    <property type="match status" value="1"/>
</dbReference>
<dbReference type="InterPro" id="IPR036291">
    <property type="entry name" value="NAD(P)-bd_dom_sf"/>
</dbReference>
<dbReference type="InterPro" id="IPR002347">
    <property type="entry name" value="SDR_fam"/>
</dbReference>
<dbReference type="Gene3D" id="3.40.50.720">
    <property type="entry name" value="NAD(P)-binding Rossmann-like Domain"/>
    <property type="match status" value="1"/>
</dbReference>
<dbReference type="PRINTS" id="PR00081">
    <property type="entry name" value="GDHRDH"/>
</dbReference>
<dbReference type="PANTHER" id="PTHR43391">
    <property type="entry name" value="RETINOL DEHYDROGENASE-RELATED"/>
    <property type="match status" value="1"/>
</dbReference>
<evidence type="ECO:0000256" key="1">
    <source>
        <dbReference type="ARBA" id="ARBA00006484"/>
    </source>
</evidence>
<dbReference type="PANTHER" id="PTHR43391:SF12">
    <property type="entry name" value="OXIDOREDUCTASE EPHD-RELATED"/>
    <property type="match status" value="1"/>
</dbReference>
<name>A0A7V1LNF7_CALAY</name>
<accession>A0A7V1LNF7</accession>
<dbReference type="Pfam" id="PF00106">
    <property type="entry name" value="adh_short"/>
    <property type="match status" value="1"/>
</dbReference>